<dbReference type="RefSeq" id="WP_045536702.1">
    <property type="nucleotide sequence ID" value="NZ_JAAGVB010000053.1"/>
</dbReference>
<reference evidence="1 2" key="1">
    <citation type="submission" date="2020-01" db="EMBL/GenBank/DDBJ databases">
        <title>Genetics and antimicrobial susceptibilities of Nocardia species isolated from the soil; a comparison with species isolated from humans.</title>
        <authorList>
            <person name="Carrasco G."/>
            <person name="Monzon S."/>
            <person name="Sansegundo M."/>
            <person name="Garcia E."/>
            <person name="Garrido N."/>
            <person name="Medina M.J."/>
            <person name="Villalon P."/>
            <person name="Ramirez-Arocha A.C."/>
            <person name="Jimenez P."/>
            <person name="Cuesta I."/>
            <person name="Valdezate S."/>
        </authorList>
    </citation>
    <scope>NUCLEOTIDE SEQUENCE [LARGE SCALE GENOMIC DNA]</scope>
    <source>
        <strain evidence="1 2">CNM20110626</strain>
    </source>
</reference>
<comment type="caution">
    <text evidence="1">The sequence shown here is derived from an EMBL/GenBank/DDBJ whole genome shotgun (WGS) entry which is preliminary data.</text>
</comment>
<proteinExistence type="predicted"/>
<evidence type="ECO:0008006" key="3">
    <source>
        <dbReference type="Google" id="ProtNLM"/>
    </source>
</evidence>
<dbReference type="InterPro" id="IPR025855">
    <property type="entry name" value="Replic_Relax"/>
</dbReference>
<dbReference type="Pfam" id="PF13814">
    <property type="entry name" value="Replic_Relax"/>
    <property type="match status" value="1"/>
</dbReference>
<sequence length="276" mass="30841">MTPSSEATPRGAGRRVGARQLARLAERLSDRDRDVLQMIADHRYLTTHQVQQFCFVDHETASTGARVTRRVLSRLGRDGLIAPLERRVGGLGSGSAVTIWRLTAAGSRIVYGDAKRRRGTEPSERFLRHCLAVADVHVLLCQHRRIEAIESVAVEVEPASWRKYLGPGGGPRWLQPDLSAVITTADFIDRMFIEVDLGTESLPTLLRKCQYYEDYRRSGTEQDRHGSFPLVVWLLTTTERVTKLRTAIDRRQGLASAMFRYATPATLTQVLAGGDS</sequence>
<protein>
    <recommendedName>
        <fullName evidence="3">Replication-relaxation</fullName>
    </recommendedName>
</protein>
<dbReference type="EMBL" id="JAAGVB010000053">
    <property type="protein sequence ID" value="NEW35809.1"/>
    <property type="molecule type" value="Genomic_DNA"/>
</dbReference>
<evidence type="ECO:0000313" key="1">
    <source>
        <dbReference type="EMBL" id="NEW35809.1"/>
    </source>
</evidence>
<gene>
    <name evidence="1" type="ORF">GV791_25045</name>
</gene>
<dbReference type="AlphaFoldDB" id="A0A6P1CTD5"/>
<name>A0A6P1CTD5_9NOCA</name>
<evidence type="ECO:0000313" key="2">
    <source>
        <dbReference type="Proteomes" id="UP000471166"/>
    </source>
</evidence>
<organism evidence="1 2">
    <name type="scientific">Nocardia cyriacigeorgica</name>
    <dbReference type="NCBI Taxonomy" id="135487"/>
    <lineage>
        <taxon>Bacteria</taxon>
        <taxon>Bacillati</taxon>
        <taxon>Actinomycetota</taxon>
        <taxon>Actinomycetes</taxon>
        <taxon>Mycobacteriales</taxon>
        <taxon>Nocardiaceae</taxon>
        <taxon>Nocardia</taxon>
    </lineage>
</organism>
<accession>A0A6P1CTD5</accession>
<dbReference type="Proteomes" id="UP000471166">
    <property type="component" value="Unassembled WGS sequence"/>
</dbReference>